<keyword evidence="5" id="KW-0460">Magnesium</keyword>
<dbReference type="Gene3D" id="3.90.550.10">
    <property type="entry name" value="Spore Coat Polysaccharide Biosynthesis Protein SpsA, Chain A"/>
    <property type="match status" value="1"/>
</dbReference>
<proteinExistence type="predicted"/>
<keyword evidence="9" id="KW-0548">Nucleotidyltransferase</keyword>
<accession>A0ABQ3BRJ9</accession>
<evidence type="ECO:0000313" key="9">
    <source>
        <dbReference type="EMBL" id="GGZ54599.1"/>
    </source>
</evidence>
<sequence length="186" mass="18753">MERGLLAVPRGLSFTGVVLAGGRSSRMGRDKALLEIDGRTLLDRAVALLHDAGAATVIVSGDRPGATADATPGLGPVGGIASVLPGVDDGAMVVLPVDMPALDVATLRILLAATGDAPAAHFAGHPLPWAARIDAALRARILALVTDGRGPSMRALHAAAGGIELPMADAARLRNVNAPADWAAFA</sequence>
<keyword evidence="4" id="KW-0547">Nucleotide-binding</keyword>
<evidence type="ECO:0000313" key="10">
    <source>
        <dbReference type="Proteomes" id="UP000643403"/>
    </source>
</evidence>
<keyword evidence="3" id="KW-0479">Metal-binding</keyword>
<dbReference type="Proteomes" id="UP000643403">
    <property type="component" value="Unassembled WGS sequence"/>
</dbReference>
<dbReference type="PANTHER" id="PTHR19136:SF81">
    <property type="entry name" value="MOLYBDENUM COFACTOR GUANYLYLTRANSFERASE"/>
    <property type="match status" value="1"/>
</dbReference>
<keyword evidence="2" id="KW-0808">Transferase</keyword>
<dbReference type="CDD" id="cd02503">
    <property type="entry name" value="MobA"/>
    <property type="match status" value="1"/>
</dbReference>
<comment type="caution">
    <text evidence="9">The sequence shown here is derived from an EMBL/GenBank/DDBJ whole genome shotgun (WGS) entry which is preliminary data.</text>
</comment>
<protein>
    <submittedName>
        <fullName evidence="9">Molybdenum cofactor guanylyltransferase</fullName>
    </submittedName>
</protein>
<evidence type="ECO:0000256" key="7">
    <source>
        <dbReference type="ARBA" id="ARBA00023150"/>
    </source>
</evidence>
<evidence type="ECO:0000259" key="8">
    <source>
        <dbReference type="Pfam" id="PF12804"/>
    </source>
</evidence>
<evidence type="ECO:0000256" key="3">
    <source>
        <dbReference type="ARBA" id="ARBA00022723"/>
    </source>
</evidence>
<dbReference type="RefSeq" id="WP_189446734.1">
    <property type="nucleotide sequence ID" value="NZ_BMXY01000001.1"/>
</dbReference>
<dbReference type="GO" id="GO:0016779">
    <property type="term" value="F:nucleotidyltransferase activity"/>
    <property type="evidence" value="ECO:0007669"/>
    <property type="project" value="UniProtKB-KW"/>
</dbReference>
<gene>
    <name evidence="9" type="primary">mobA</name>
    <name evidence="9" type="ORF">GCM10008101_04850</name>
</gene>
<keyword evidence="10" id="KW-1185">Reference proteome</keyword>
<evidence type="ECO:0000256" key="6">
    <source>
        <dbReference type="ARBA" id="ARBA00023134"/>
    </source>
</evidence>
<organism evidence="9 10">
    <name type="scientific">Cognatilysobacter xinjiangensis</name>
    <dbReference type="NCBI Taxonomy" id="546892"/>
    <lineage>
        <taxon>Bacteria</taxon>
        <taxon>Pseudomonadati</taxon>
        <taxon>Pseudomonadota</taxon>
        <taxon>Gammaproteobacteria</taxon>
        <taxon>Lysobacterales</taxon>
        <taxon>Lysobacteraceae</taxon>
        <taxon>Cognatilysobacter</taxon>
    </lineage>
</organism>
<dbReference type="Pfam" id="PF12804">
    <property type="entry name" value="NTP_transf_3"/>
    <property type="match status" value="1"/>
</dbReference>
<evidence type="ECO:0000256" key="5">
    <source>
        <dbReference type="ARBA" id="ARBA00022842"/>
    </source>
</evidence>
<name>A0ABQ3BRJ9_9GAMM</name>
<evidence type="ECO:0000256" key="1">
    <source>
        <dbReference type="ARBA" id="ARBA00022490"/>
    </source>
</evidence>
<dbReference type="SUPFAM" id="SSF53448">
    <property type="entry name" value="Nucleotide-diphospho-sugar transferases"/>
    <property type="match status" value="1"/>
</dbReference>
<feature type="domain" description="MobA-like NTP transferase" evidence="8">
    <location>
        <begin position="16"/>
        <end position="152"/>
    </location>
</feature>
<keyword evidence="1" id="KW-0963">Cytoplasm</keyword>
<dbReference type="PANTHER" id="PTHR19136">
    <property type="entry name" value="MOLYBDENUM COFACTOR GUANYLYLTRANSFERASE"/>
    <property type="match status" value="1"/>
</dbReference>
<dbReference type="EMBL" id="BMXY01000001">
    <property type="protein sequence ID" value="GGZ54599.1"/>
    <property type="molecule type" value="Genomic_DNA"/>
</dbReference>
<evidence type="ECO:0000256" key="4">
    <source>
        <dbReference type="ARBA" id="ARBA00022741"/>
    </source>
</evidence>
<dbReference type="InterPro" id="IPR013482">
    <property type="entry name" value="Molybde_CF_guanTrfase"/>
</dbReference>
<evidence type="ECO:0000256" key="2">
    <source>
        <dbReference type="ARBA" id="ARBA00022679"/>
    </source>
</evidence>
<keyword evidence="6" id="KW-0342">GTP-binding</keyword>
<reference evidence="10" key="1">
    <citation type="journal article" date="2019" name="Int. J. Syst. Evol. Microbiol.">
        <title>The Global Catalogue of Microorganisms (GCM) 10K type strain sequencing project: providing services to taxonomists for standard genome sequencing and annotation.</title>
        <authorList>
            <consortium name="The Broad Institute Genomics Platform"/>
            <consortium name="The Broad Institute Genome Sequencing Center for Infectious Disease"/>
            <person name="Wu L."/>
            <person name="Ma J."/>
        </authorList>
    </citation>
    <scope>NUCLEOTIDE SEQUENCE [LARGE SCALE GENOMIC DNA]</scope>
    <source>
        <strain evidence="10">KCTC 22558</strain>
    </source>
</reference>
<dbReference type="InterPro" id="IPR025877">
    <property type="entry name" value="MobA-like_NTP_Trfase"/>
</dbReference>
<dbReference type="InterPro" id="IPR029044">
    <property type="entry name" value="Nucleotide-diphossugar_trans"/>
</dbReference>
<keyword evidence="7" id="KW-0501">Molybdenum cofactor biosynthesis</keyword>